<dbReference type="InterPro" id="IPR036812">
    <property type="entry name" value="NAD(P)_OxRdtase_dom_sf"/>
</dbReference>
<dbReference type="AlphaFoldDB" id="A0A4S4L7H8"/>
<evidence type="ECO:0000313" key="4">
    <source>
        <dbReference type="Proteomes" id="UP000310158"/>
    </source>
</evidence>
<reference evidence="3 4" key="1">
    <citation type="submission" date="2019-02" db="EMBL/GenBank/DDBJ databases">
        <title>Genome sequencing of the rare red list fungi Bondarzewia mesenterica.</title>
        <authorList>
            <person name="Buettner E."/>
            <person name="Kellner H."/>
        </authorList>
    </citation>
    <scope>NUCLEOTIDE SEQUENCE [LARGE SCALE GENOMIC DNA]</scope>
    <source>
        <strain evidence="3 4">DSM 108281</strain>
    </source>
</reference>
<dbReference type="SUPFAM" id="SSF51430">
    <property type="entry name" value="NAD(P)-linked oxidoreductase"/>
    <property type="match status" value="1"/>
</dbReference>
<feature type="domain" description="NADP-dependent oxidoreductase" evidence="2">
    <location>
        <begin position="48"/>
        <end position="144"/>
    </location>
</feature>
<dbReference type="PANTHER" id="PTHR43364">
    <property type="entry name" value="NADH-SPECIFIC METHYLGLYOXAL REDUCTASE-RELATED"/>
    <property type="match status" value="1"/>
</dbReference>
<dbReference type="Proteomes" id="UP000310158">
    <property type="component" value="Unassembled WGS sequence"/>
</dbReference>
<dbReference type="Pfam" id="PF00248">
    <property type="entry name" value="Aldo_ket_red"/>
    <property type="match status" value="1"/>
</dbReference>
<keyword evidence="1" id="KW-0521">NADP</keyword>
<dbReference type="PANTHER" id="PTHR43364:SF9">
    <property type="entry name" value="OXIDOREDUCTASE"/>
    <property type="match status" value="1"/>
</dbReference>
<proteinExistence type="predicted"/>
<name>A0A4S4L7H8_9AGAM</name>
<dbReference type="Gene3D" id="3.20.20.100">
    <property type="entry name" value="NADP-dependent oxidoreductase domain"/>
    <property type="match status" value="1"/>
</dbReference>
<evidence type="ECO:0000256" key="1">
    <source>
        <dbReference type="ARBA" id="ARBA00022857"/>
    </source>
</evidence>
<dbReference type="InterPro" id="IPR050523">
    <property type="entry name" value="AKR_Detox_Biosynth"/>
</dbReference>
<protein>
    <recommendedName>
        <fullName evidence="2">NADP-dependent oxidoreductase domain-containing protein</fullName>
    </recommendedName>
</protein>
<comment type="caution">
    <text evidence="3">The sequence shown here is derived from an EMBL/GenBank/DDBJ whole genome shotgun (WGS) entry which is preliminary data.</text>
</comment>
<sequence>MAEVGGHPLATKIRESSFGSPSITSFNMLDMAHYRSLGKSGLRVSVPVLGGMAFGSPKWAPWTLDEEKSLEVLKAAWDLGINTIDTANIYSNGESERIIARFISKVSLVRFAPAALRPMSFPDIQYNIPREKIVIMSKAWALVSPDVSVMASMVPGLADTRDYVNQGGLSRTAQEASQCVIPSS</sequence>
<accession>A0A4S4L7H8</accession>
<keyword evidence="4" id="KW-1185">Reference proteome</keyword>
<dbReference type="InterPro" id="IPR023210">
    <property type="entry name" value="NADP_OxRdtase_dom"/>
</dbReference>
<evidence type="ECO:0000259" key="2">
    <source>
        <dbReference type="Pfam" id="PF00248"/>
    </source>
</evidence>
<gene>
    <name evidence="3" type="ORF">EW146_g9328</name>
</gene>
<dbReference type="OrthoDB" id="48988at2759"/>
<organism evidence="3 4">
    <name type="scientific">Bondarzewia mesenterica</name>
    <dbReference type="NCBI Taxonomy" id="1095465"/>
    <lineage>
        <taxon>Eukaryota</taxon>
        <taxon>Fungi</taxon>
        <taxon>Dikarya</taxon>
        <taxon>Basidiomycota</taxon>
        <taxon>Agaricomycotina</taxon>
        <taxon>Agaricomycetes</taxon>
        <taxon>Russulales</taxon>
        <taxon>Bondarzewiaceae</taxon>
        <taxon>Bondarzewia</taxon>
    </lineage>
</organism>
<evidence type="ECO:0000313" key="3">
    <source>
        <dbReference type="EMBL" id="THH07404.1"/>
    </source>
</evidence>
<dbReference type="EMBL" id="SGPL01000780">
    <property type="protein sequence ID" value="THH07404.1"/>
    <property type="molecule type" value="Genomic_DNA"/>
</dbReference>